<dbReference type="Proteomes" id="UP000009231">
    <property type="component" value="Chromosome"/>
</dbReference>
<dbReference type="STRING" id="868131.MSWAN_1666"/>
<dbReference type="EMBL" id="CP002772">
    <property type="protein sequence ID" value="AEG18677.1"/>
    <property type="molecule type" value="Genomic_DNA"/>
</dbReference>
<dbReference type="RefSeq" id="WP_013826176.1">
    <property type="nucleotide sequence ID" value="NC_015574.1"/>
</dbReference>
<keyword evidence="2" id="KW-1185">Reference proteome</keyword>
<proteinExistence type="predicted"/>
<accession>F6D2U8</accession>
<protein>
    <submittedName>
        <fullName evidence="1">Uncharacterized protein</fullName>
    </submittedName>
</protein>
<dbReference type="GeneID" id="10669175"/>
<dbReference type="HOGENOM" id="CLU_2712884_0_0_2"/>
<sequence>MFVLVDVWKKELFTMEDYDKLEEIQESVKFHPSYRCSLLIDEYGDLMIENGCSELRYIDTSHYAFVKYIRDD</sequence>
<reference evidence="1 2" key="1">
    <citation type="journal article" date="2014" name="Int. J. Syst. Evol. Microbiol.">
        <title>Methanobacterium paludis sp. nov. and a novel strain of Methanobacterium lacus isolated from northern peatlands.</title>
        <authorList>
            <person name="Cadillo-Quiroz H."/>
            <person name="Brauer S.L."/>
            <person name="Goodson N."/>
            <person name="Yavitt J.B."/>
            <person name="Zinder S.H."/>
        </authorList>
    </citation>
    <scope>NUCLEOTIDE SEQUENCE [LARGE SCALE GENOMIC DNA]</scope>
    <source>
        <strain evidence="2">DSM 25820 / JCM 18151 / SWAN1</strain>
    </source>
</reference>
<evidence type="ECO:0000313" key="1">
    <source>
        <dbReference type="EMBL" id="AEG18677.1"/>
    </source>
</evidence>
<dbReference type="KEGG" id="mew:MSWAN_1666"/>
<gene>
    <name evidence="1" type="ordered locus">MSWAN_1666</name>
</gene>
<dbReference type="AlphaFoldDB" id="F6D2U8"/>
<name>F6D2U8_METPW</name>
<organism evidence="1 2">
    <name type="scientific">Methanobacterium paludis (strain DSM 25820 / JCM 18151 / SWAN1)</name>
    <dbReference type="NCBI Taxonomy" id="868131"/>
    <lineage>
        <taxon>Archaea</taxon>
        <taxon>Methanobacteriati</taxon>
        <taxon>Methanobacteriota</taxon>
        <taxon>Methanomada group</taxon>
        <taxon>Methanobacteria</taxon>
        <taxon>Methanobacteriales</taxon>
        <taxon>Methanobacteriaceae</taxon>
        <taxon>Methanobacterium</taxon>
    </lineage>
</organism>
<evidence type="ECO:0000313" key="2">
    <source>
        <dbReference type="Proteomes" id="UP000009231"/>
    </source>
</evidence>